<dbReference type="AlphaFoldDB" id="A0A8H5WMA6"/>
<evidence type="ECO:0000313" key="3">
    <source>
        <dbReference type="Proteomes" id="UP000567885"/>
    </source>
</evidence>
<accession>A0A8H5WMA6</accession>
<dbReference type="InterPro" id="IPR051532">
    <property type="entry name" value="Ester_Hydrolysis_Enzymes"/>
</dbReference>
<dbReference type="Pfam" id="PF13472">
    <property type="entry name" value="Lipase_GDSL_2"/>
    <property type="match status" value="1"/>
</dbReference>
<dbReference type="Gene3D" id="3.40.50.1110">
    <property type="entry name" value="SGNH hydrolase"/>
    <property type="match status" value="1"/>
</dbReference>
<dbReference type="OrthoDB" id="2119228at2759"/>
<proteinExistence type="predicted"/>
<evidence type="ECO:0000259" key="1">
    <source>
        <dbReference type="Pfam" id="PF13472"/>
    </source>
</evidence>
<keyword evidence="3" id="KW-1185">Reference proteome</keyword>
<organism evidence="2 3">
    <name type="scientific">Fusarium heterosporum</name>
    <dbReference type="NCBI Taxonomy" id="42747"/>
    <lineage>
        <taxon>Eukaryota</taxon>
        <taxon>Fungi</taxon>
        <taxon>Dikarya</taxon>
        <taxon>Ascomycota</taxon>
        <taxon>Pezizomycotina</taxon>
        <taxon>Sordariomycetes</taxon>
        <taxon>Hypocreomycetidae</taxon>
        <taxon>Hypocreales</taxon>
        <taxon>Nectriaceae</taxon>
        <taxon>Fusarium</taxon>
        <taxon>Fusarium heterosporum species complex</taxon>
    </lineage>
</organism>
<dbReference type="GO" id="GO:0004622">
    <property type="term" value="F:phosphatidylcholine lysophospholipase activity"/>
    <property type="evidence" value="ECO:0007669"/>
    <property type="project" value="TreeGrafter"/>
</dbReference>
<dbReference type="PANTHER" id="PTHR30383:SF5">
    <property type="entry name" value="SGNH HYDROLASE-TYPE ESTERASE DOMAIN-CONTAINING PROTEIN"/>
    <property type="match status" value="1"/>
</dbReference>
<comment type="caution">
    <text evidence="2">The sequence shown here is derived from an EMBL/GenBank/DDBJ whole genome shotgun (WGS) entry which is preliminary data.</text>
</comment>
<feature type="domain" description="SGNH hydrolase-type esterase" evidence="1">
    <location>
        <begin position="69"/>
        <end position="254"/>
    </location>
</feature>
<dbReference type="PANTHER" id="PTHR30383">
    <property type="entry name" value="THIOESTERASE 1/PROTEASE 1/LYSOPHOSPHOLIPASE L1"/>
    <property type="match status" value="1"/>
</dbReference>
<evidence type="ECO:0000313" key="2">
    <source>
        <dbReference type="EMBL" id="KAF5668162.1"/>
    </source>
</evidence>
<sequence length="290" mass="32414">MSPVSKFMYLLLPALWSFGILATLITGVSSSLSRRAIDHGRIGLDFLSHKGIPPYRMVQGGVKLRILSVGDSITVGYGQGTDGHSYRLRLRENLANNQVVWAGTEMNPKGDMQDGYFAAWSGKTIQYIDNKINSSLQQQPNLILVDAGRNDMNSNLSIATEGNSPEAAILRLKSMVEKMIAMCPDATIILAMPSNVCDSKQYFRQRERIKVYSSLIAELAEEFRGQMHHVLAADFGPFRQDMLSDCVHPQDVGYLVMGDWWYDFIYQIPKGWIQEPLGSDPNRTGSSHYS</sequence>
<dbReference type="Proteomes" id="UP000567885">
    <property type="component" value="Unassembled WGS sequence"/>
</dbReference>
<reference evidence="2 3" key="1">
    <citation type="submission" date="2020-05" db="EMBL/GenBank/DDBJ databases">
        <title>Identification and distribution of gene clusters putatively required for synthesis of sphingolipid metabolism inhibitors in phylogenetically diverse species of the filamentous fungus Fusarium.</title>
        <authorList>
            <person name="Kim H.-S."/>
            <person name="Busman M."/>
            <person name="Brown D.W."/>
            <person name="Divon H."/>
            <person name="Uhlig S."/>
            <person name="Proctor R.H."/>
        </authorList>
    </citation>
    <scope>NUCLEOTIDE SEQUENCE [LARGE SCALE GENOMIC DNA]</scope>
    <source>
        <strain evidence="2 3">NRRL 20693</strain>
    </source>
</reference>
<protein>
    <submittedName>
        <fullName evidence="2">Acetylxylan esterase</fullName>
    </submittedName>
</protein>
<dbReference type="InterPro" id="IPR036514">
    <property type="entry name" value="SGNH_hydro_sf"/>
</dbReference>
<dbReference type="EMBL" id="JAAGWQ010000095">
    <property type="protein sequence ID" value="KAF5668162.1"/>
    <property type="molecule type" value="Genomic_DNA"/>
</dbReference>
<gene>
    <name evidence="2" type="ORF">FHETE_5428</name>
</gene>
<dbReference type="SUPFAM" id="SSF52266">
    <property type="entry name" value="SGNH hydrolase"/>
    <property type="match status" value="1"/>
</dbReference>
<dbReference type="InterPro" id="IPR013830">
    <property type="entry name" value="SGNH_hydro"/>
</dbReference>
<name>A0A8H5WMA6_FUSHE</name>